<dbReference type="Pfam" id="PF13847">
    <property type="entry name" value="Methyltransf_31"/>
    <property type="match status" value="1"/>
</dbReference>
<organism evidence="2">
    <name type="scientific">marine sediment metagenome</name>
    <dbReference type="NCBI Taxonomy" id="412755"/>
    <lineage>
        <taxon>unclassified sequences</taxon>
        <taxon>metagenomes</taxon>
        <taxon>ecological metagenomes</taxon>
    </lineage>
</organism>
<dbReference type="SUPFAM" id="SSF53335">
    <property type="entry name" value="S-adenosyl-L-methionine-dependent methyltransferases"/>
    <property type="match status" value="1"/>
</dbReference>
<feature type="domain" description="Methyltransferase" evidence="1">
    <location>
        <begin position="206"/>
        <end position="312"/>
    </location>
</feature>
<evidence type="ECO:0000313" key="2">
    <source>
        <dbReference type="EMBL" id="KKL91833.1"/>
    </source>
</evidence>
<dbReference type="EMBL" id="LAZR01019628">
    <property type="protein sequence ID" value="KKL91833.1"/>
    <property type="molecule type" value="Genomic_DNA"/>
</dbReference>
<reference evidence="2" key="1">
    <citation type="journal article" date="2015" name="Nature">
        <title>Complex archaea that bridge the gap between prokaryotes and eukaryotes.</title>
        <authorList>
            <person name="Spang A."/>
            <person name="Saw J.H."/>
            <person name="Jorgensen S.L."/>
            <person name="Zaremba-Niedzwiedzka K."/>
            <person name="Martijn J."/>
            <person name="Lind A.E."/>
            <person name="van Eijk R."/>
            <person name="Schleper C."/>
            <person name="Guy L."/>
            <person name="Ettema T.J."/>
        </authorList>
    </citation>
    <scope>NUCLEOTIDE SEQUENCE</scope>
</reference>
<dbReference type="InterPro" id="IPR025714">
    <property type="entry name" value="Methyltranfer_dom"/>
</dbReference>
<protein>
    <recommendedName>
        <fullName evidence="1">Methyltransferase domain-containing protein</fullName>
    </recommendedName>
</protein>
<sequence length="355" mass="41722">MKSHNIKNLERYVSIVYDETPCAGVYPANIYHIPPIGENYPGETPLIKLMRVVGGNYFNTTNFNLVSLKELCFIKVRISISIIDKIGWEKDPIFKEYSKYKEDFLQNKPSYPTVWWERNNVLYSLDGMHRIMSALEAKVSSLEAIILIKRTDLYKYVDSSKIQSINNEGAKCTWFPRYQEIREVNLNGQRKQVPRYTQIYDFRFLKDKKVVDLGCNIGQATIEAFFNGSKEIYGFDYQSEAIQTARAIADALHIENIKYDTVDFNNWPTMDKVKNLGSCDWMIFQAIYRTREIKDINPVMDFIYDFTKEGIIFEGHADPNIDTFEFYDKNVFKKYNYKYQYLGKSENRPAWLLTK</sequence>
<dbReference type="InterPro" id="IPR029063">
    <property type="entry name" value="SAM-dependent_MTases_sf"/>
</dbReference>
<name>A0A0F9FZT9_9ZZZZ</name>
<dbReference type="AlphaFoldDB" id="A0A0F9FZT9"/>
<dbReference type="Gene3D" id="3.40.50.150">
    <property type="entry name" value="Vaccinia Virus protein VP39"/>
    <property type="match status" value="1"/>
</dbReference>
<accession>A0A0F9FZT9</accession>
<proteinExistence type="predicted"/>
<evidence type="ECO:0000259" key="1">
    <source>
        <dbReference type="Pfam" id="PF13847"/>
    </source>
</evidence>
<comment type="caution">
    <text evidence="2">The sequence shown here is derived from an EMBL/GenBank/DDBJ whole genome shotgun (WGS) entry which is preliminary data.</text>
</comment>
<dbReference type="CDD" id="cd02440">
    <property type="entry name" value="AdoMet_MTases"/>
    <property type="match status" value="1"/>
</dbReference>
<gene>
    <name evidence="2" type="ORF">LCGC14_1890750</name>
</gene>